<evidence type="ECO:0000313" key="5">
    <source>
        <dbReference type="EMBL" id="VDL76281.1"/>
    </source>
</evidence>
<evidence type="ECO:0000256" key="1">
    <source>
        <dbReference type="PROSITE-ProRule" id="PRU00047"/>
    </source>
</evidence>
<dbReference type="SUPFAM" id="SSF57756">
    <property type="entry name" value="Retrovirus zinc finger-like domains"/>
    <property type="match status" value="1"/>
</dbReference>
<gene>
    <name evidence="5" type="ORF">NBR_LOCUS12692</name>
</gene>
<dbReference type="Gene3D" id="4.10.60.10">
    <property type="entry name" value="Zinc finger, CCHC-type"/>
    <property type="match status" value="1"/>
</dbReference>
<dbReference type="Pfam" id="PF00098">
    <property type="entry name" value="zf-CCHC"/>
    <property type="match status" value="1"/>
</dbReference>
<dbReference type="InterPro" id="IPR001878">
    <property type="entry name" value="Znf_CCHC"/>
</dbReference>
<proteinExistence type="predicted"/>
<dbReference type="STRING" id="27835.A0A158R0W8"/>
<dbReference type="AlphaFoldDB" id="A0A158R0W8"/>
<dbReference type="Proteomes" id="UP000271162">
    <property type="component" value="Unassembled WGS sequence"/>
</dbReference>
<reference evidence="7" key="1">
    <citation type="submission" date="2016-04" db="UniProtKB">
        <authorList>
            <consortium name="WormBaseParasite"/>
        </authorList>
    </citation>
    <scope>IDENTIFICATION</scope>
</reference>
<keyword evidence="1" id="KW-0862">Zinc</keyword>
<keyword evidence="6" id="KW-1185">Reference proteome</keyword>
<name>A0A158R0W8_NIPBR</name>
<feature type="coiled-coil region" evidence="2">
    <location>
        <begin position="155"/>
        <end position="217"/>
    </location>
</feature>
<dbReference type="WBParaSite" id="NBR_0001269101-mRNA-1">
    <property type="protein sequence ID" value="NBR_0001269101-mRNA-1"/>
    <property type="gene ID" value="NBR_0001269101"/>
</dbReference>
<feature type="domain" description="CCHC-type" evidence="4">
    <location>
        <begin position="539"/>
        <end position="555"/>
    </location>
</feature>
<accession>A0A158R0W8</accession>
<evidence type="ECO:0000313" key="7">
    <source>
        <dbReference type="WBParaSite" id="NBR_0001269101-mRNA-1"/>
    </source>
</evidence>
<evidence type="ECO:0000256" key="3">
    <source>
        <dbReference type="SAM" id="MobiDB-lite"/>
    </source>
</evidence>
<dbReference type="GO" id="GO:0019899">
    <property type="term" value="F:enzyme binding"/>
    <property type="evidence" value="ECO:0007669"/>
    <property type="project" value="UniProtKB-ARBA"/>
</dbReference>
<dbReference type="SMART" id="SM00343">
    <property type="entry name" value="ZnF_C2HC"/>
    <property type="match status" value="1"/>
</dbReference>
<protein>
    <submittedName>
        <fullName evidence="7">CCHC-type domain-containing protein</fullName>
    </submittedName>
</protein>
<evidence type="ECO:0000256" key="2">
    <source>
        <dbReference type="SAM" id="Coils"/>
    </source>
</evidence>
<feature type="compositionally biased region" description="Low complexity" evidence="3">
    <location>
        <begin position="266"/>
        <end position="290"/>
    </location>
</feature>
<evidence type="ECO:0000259" key="4">
    <source>
        <dbReference type="PROSITE" id="PS50158"/>
    </source>
</evidence>
<dbReference type="PROSITE" id="PS50158">
    <property type="entry name" value="ZF_CCHC"/>
    <property type="match status" value="1"/>
</dbReference>
<organism evidence="7">
    <name type="scientific">Nippostrongylus brasiliensis</name>
    <name type="common">Rat hookworm</name>
    <dbReference type="NCBI Taxonomy" id="27835"/>
    <lineage>
        <taxon>Eukaryota</taxon>
        <taxon>Metazoa</taxon>
        <taxon>Ecdysozoa</taxon>
        <taxon>Nematoda</taxon>
        <taxon>Chromadorea</taxon>
        <taxon>Rhabditida</taxon>
        <taxon>Rhabditina</taxon>
        <taxon>Rhabditomorpha</taxon>
        <taxon>Strongyloidea</taxon>
        <taxon>Heligmosomidae</taxon>
        <taxon>Nippostrongylus</taxon>
    </lineage>
</organism>
<dbReference type="GO" id="GO:0003676">
    <property type="term" value="F:nucleic acid binding"/>
    <property type="evidence" value="ECO:0007669"/>
    <property type="project" value="InterPro"/>
</dbReference>
<dbReference type="InterPro" id="IPR036875">
    <property type="entry name" value="Znf_CCHC_sf"/>
</dbReference>
<dbReference type="GO" id="GO:0005737">
    <property type="term" value="C:cytoplasm"/>
    <property type="evidence" value="ECO:0007669"/>
    <property type="project" value="UniProtKB-ARBA"/>
</dbReference>
<dbReference type="EMBL" id="UYSL01020827">
    <property type="protein sequence ID" value="VDL76281.1"/>
    <property type="molecule type" value="Genomic_DNA"/>
</dbReference>
<evidence type="ECO:0000313" key="6">
    <source>
        <dbReference type="Proteomes" id="UP000271162"/>
    </source>
</evidence>
<feature type="region of interest" description="Disordered" evidence="3">
    <location>
        <begin position="266"/>
        <end position="300"/>
    </location>
</feature>
<dbReference type="GO" id="GO:0008270">
    <property type="term" value="F:zinc ion binding"/>
    <property type="evidence" value="ECO:0007669"/>
    <property type="project" value="UniProtKB-KW"/>
</dbReference>
<keyword evidence="2" id="KW-0175">Coiled coil</keyword>
<keyword evidence="1" id="KW-0479">Metal-binding</keyword>
<sequence>MIETTPVVEASVSIADNLLDSNMDQGVSRVDSEVTLRTSGSESSTDEEQVCAELIHDLKRMRVVIDTEVSKHLRIGSDGRNQIDTVVEDCIKRAVRSVKRLKRLAVSHSQSCNGFTTVQTILECESVEDIVQRIGHLVKQEKRMRKAAGRLSCEEKQVNRTIRELLLRAENLQNQNDTLQEERGREAHMIKQLKEELKREKERVAQLEASAKADNGNVRTEIPGELSFSARRRCSIQDSGEFPFQTGFQVSENMLGCRRRNSSYSSARASREAGTLTSLEESSESANESELSSRERCGRPNSGMSEYMRFMALPEVQSFSGRDKDYSFENFRDCFELKYPKDYWTDKERCALFKAKLTGRAKAQYEALPRAKREAGYAVLVKALREACQAESRNRKIVALSELKRLRKEEGQLVMDFCVELERLTRKAYPELDERALSVVRADHLYDQLSPWDESCQLQAVLEGPGADMYERLKDAAMRVERRRLSQRNKMFGRYKQRSPDKKSINDAIKKEELDVGGNRRQGMNKEESRETGRARELKCFNCGEVGHKSRVCKKGKRDTASKPVALSVKVARAKCRTLRVARTFRDELEFSVPNDSHILHAQFRCRGQDFPAVNGSPNFPMSTSLIVHLVGPRIHLEQQIMNPAVKKIDPRSVGFAYAFFKGKCTHINLMARLVEPASTMRHGHVSGDWTIDFERIFELGWNIARRVVWEDVKTDGILEKIHNRVLVVIPTMLARMRFMRGSTRTRFFYYGDFSAIRTKNDTLFTDDVGAVIIVLPAEEPRKVTTWLALLSAIVLWVTCGARVLLVNGPRSTNLISWEHVTQRMRSHLLSNISMRPERAEMIIDLLQRDVGTVDTQAAWMAVGVVEDPTQFTSASPPVKLPCFMEINVPTREELLASRRNVYQRRHIRDSSDRKRSASVVLRGAAPETTPYRLSCDIR</sequence>
<reference evidence="5 6" key="2">
    <citation type="submission" date="2018-11" db="EMBL/GenBank/DDBJ databases">
        <authorList>
            <consortium name="Pathogen Informatics"/>
        </authorList>
    </citation>
    <scope>NUCLEOTIDE SEQUENCE [LARGE SCALE GENOMIC DNA]</scope>
</reference>
<keyword evidence="1" id="KW-0863">Zinc-finger</keyword>